<keyword evidence="4" id="KW-0812">Transmembrane</keyword>
<evidence type="ECO:0000259" key="5">
    <source>
        <dbReference type="Pfam" id="PF00535"/>
    </source>
</evidence>
<dbReference type="AlphaFoldDB" id="A0A8J6Y321"/>
<dbReference type="Gene3D" id="3.90.550.10">
    <property type="entry name" value="Spore Coat Polysaccharide Biosynthesis Protein SpsA, Chain A"/>
    <property type="match status" value="1"/>
</dbReference>
<evidence type="ECO:0000256" key="1">
    <source>
        <dbReference type="ARBA" id="ARBA00006739"/>
    </source>
</evidence>
<reference evidence="6 7" key="1">
    <citation type="submission" date="2020-08" db="EMBL/GenBank/DDBJ databases">
        <title>Acidobacteriota in marine sediments use diverse sulfur dissimilation pathways.</title>
        <authorList>
            <person name="Wasmund K."/>
        </authorList>
    </citation>
    <scope>NUCLEOTIDE SEQUENCE [LARGE SCALE GENOMIC DNA]</scope>
    <source>
        <strain evidence="6">MAG AM4</strain>
    </source>
</reference>
<keyword evidence="3" id="KW-0808">Transferase</keyword>
<dbReference type="SUPFAM" id="SSF53448">
    <property type="entry name" value="Nucleotide-diphospho-sugar transferases"/>
    <property type="match status" value="1"/>
</dbReference>
<dbReference type="EMBL" id="JACXWD010000027">
    <property type="protein sequence ID" value="MBD3868299.1"/>
    <property type="molecule type" value="Genomic_DNA"/>
</dbReference>
<feature type="transmembrane region" description="Helical" evidence="4">
    <location>
        <begin position="357"/>
        <end position="383"/>
    </location>
</feature>
<dbReference type="PANTHER" id="PTHR43630">
    <property type="entry name" value="POLY-BETA-1,6-N-ACETYL-D-GLUCOSAMINE SYNTHASE"/>
    <property type="match status" value="1"/>
</dbReference>
<protein>
    <submittedName>
        <fullName evidence="6">Glycosyltransferase family 2 protein</fullName>
    </submittedName>
</protein>
<comment type="caution">
    <text evidence="6">The sequence shown here is derived from an EMBL/GenBank/DDBJ whole genome shotgun (WGS) entry which is preliminary data.</text>
</comment>
<keyword evidence="2" id="KW-0328">Glycosyltransferase</keyword>
<dbReference type="InterPro" id="IPR029044">
    <property type="entry name" value="Nucleotide-diphossugar_trans"/>
</dbReference>
<dbReference type="Proteomes" id="UP000648239">
    <property type="component" value="Unassembled WGS sequence"/>
</dbReference>
<feature type="transmembrane region" description="Helical" evidence="4">
    <location>
        <begin position="16"/>
        <end position="38"/>
    </location>
</feature>
<sequence>MNWTAIIGDLIYGFNWFVLAYFITLNTIYLLLFLLSLFEVVKFVRRTFFSDYRQIMQSEMTWPVSILVPAHNEETNIVDTVRSLMMVNYSEFEIIVINDGSTDNTLKELIEAFELRQMDRVYKVSVGTEPVRKIYGSLNHRNLVVVDKDKGGKSDALNVGINVSRYPLFCSIDADSVIEDNALLRVVKPFMEKPAETVAAGGIVRIINGCTVQDGRVVKIELPDNQLPIFQVVEYLRAFLSGRVGWSALQSLLIISGAFGVYKKKHVLDIGGYSSDTDTEDLELVVRLHRHMKTLGRKYRVVFVPDPVCWTEVPETIRVLARQRNRWHRGLFQTMWMHRGMLLNPRYGTLGMVAMPYFFLFEMLGPFVETFGYLVVVLSFLFGLLNLEFFLLFLAMSVLYGIFLSVASILLEEVSFRRYPGWIDLTKLLVFSILENFGYRQLLSLFKVKALWDVLRRKRGWGKMDRAGFRQKEEQEAVDS</sequence>
<evidence type="ECO:0000256" key="3">
    <source>
        <dbReference type="ARBA" id="ARBA00022679"/>
    </source>
</evidence>
<organism evidence="6 7">
    <name type="scientific">Candidatus Polarisedimenticola svalbardensis</name>
    <dbReference type="NCBI Taxonomy" id="2886004"/>
    <lineage>
        <taxon>Bacteria</taxon>
        <taxon>Pseudomonadati</taxon>
        <taxon>Acidobacteriota</taxon>
        <taxon>Candidatus Polarisedimenticolia</taxon>
        <taxon>Candidatus Polarisedimenticolales</taxon>
        <taxon>Candidatus Polarisedimenticolaceae</taxon>
        <taxon>Candidatus Polarisedimenticola</taxon>
    </lineage>
</organism>
<dbReference type="InterPro" id="IPR001173">
    <property type="entry name" value="Glyco_trans_2-like"/>
</dbReference>
<dbReference type="Pfam" id="PF00535">
    <property type="entry name" value="Glycos_transf_2"/>
    <property type="match status" value="1"/>
</dbReference>
<proteinExistence type="inferred from homology"/>
<comment type="similarity">
    <text evidence="1">Belongs to the glycosyltransferase 2 family.</text>
</comment>
<accession>A0A8J6Y321</accession>
<dbReference type="GO" id="GO:0016757">
    <property type="term" value="F:glycosyltransferase activity"/>
    <property type="evidence" value="ECO:0007669"/>
    <property type="project" value="UniProtKB-KW"/>
</dbReference>
<evidence type="ECO:0000256" key="2">
    <source>
        <dbReference type="ARBA" id="ARBA00022676"/>
    </source>
</evidence>
<name>A0A8J6Y321_9BACT</name>
<keyword evidence="4" id="KW-0472">Membrane</keyword>
<feature type="transmembrane region" description="Helical" evidence="4">
    <location>
        <begin position="389"/>
        <end position="411"/>
    </location>
</feature>
<evidence type="ECO:0000256" key="4">
    <source>
        <dbReference type="SAM" id="Phobius"/>
    </source>
</evidence>
<keyword evidence="4" id="KW-1133">Transmembrane helix</keyword>
<dbReference type="CDD" id="cd06423">
    <property type="entry name" value="CESA_like"/>
    <property type="match status" value="1"/>
</dbReference>
<evidence type="ECO:0000313" key="7">
    <source>
        <dbReference type="Proteomes" id="UP000648239"/>
    </source>
</evidence>
<gene>
    <name evidence="6" type="ORF">IFK94_09250</name>
</gene>
<feature type="domain" description="Glycosyltransferase 2-like" evidence="5">
    <location>
        <begin position="65"/>
        <end position="202"/>
    </location>
</feature>
<evidence type="ECO:0000313" key="6">
    <source>
        <dbReference type="EMBL" id="MBD3868299.1"/>
    </source>
</evidence>
<dbReference type="PANTHER" id="PTHR43630:SF1">
    <property type="entry name" value="POLY-BETA-1,6-N-ACETYL-D-GLUCOSAMINE SYNTHASE"/>
    <property type="match status" value="1"/>
</dbReference>